<accession>A0A9D9I8E5</accession>
<organism evidence="1 2">
    <name type="scientific">Candidatus Cryptobacteroides faecipullorum</name>
    <dbReference type="NCBI Taxonomy" id="2840764"/>
    <lineage>
        <taxon>Bacteria</taxon>
        <taxon>Pseudomonadati</taxon>
        <taxon>Bacteroidota</taxon>
        <taxon>Bacteroidia</taxon>
        <taxon>Bacteroidales</taxon>
        <taxon>Candidatus Cryptobacteroides</taxon>
    </lineage>
</organism>
<reference evidence="1" key="1">
    <citation type="submission" date="2020-10" db="EMBL/GenBank/DDBJ databases">
        <authorList>
            <person name="Gilroy R."/>
        </authorList>
    </citation>
    <scope>NUCLEOTIDE SEQUENCE</scope>
    <source>
        <strain evidence="1">B1-15692</strain>
    </source>
</reference>
<comment type="caution">
    <text evidence="1">The sequence shown here is derived from an EMBL/GenBank/DDBJ whole genome shotgun (WGS) entry which is preliminary data.</text>
</comment>
<reference evidence="1" key="2">
    <citation type="journal article" date="2021" name="PeerJ">
        <title>Extensive microbial diversity within the chicken gut microbiome revealed by metagenomics and culture.</title>
        <authorList>
            <person name="Gilroy R."/>
            <person name="Ravi A."/>
            <person name="Getino M."/>
            <person name="Pursley I."/>
            <person name="Horton D.L."/>
            <person name="Alikhan N.F."/>
            <person name="Baker D."/>
            <person name="Gharbi K."/>
            <person name="Hall N."/>
            <person name="Watson M."/>
            <person name="Adriaenssens E.M."/>
            <person name="Foster-Nyarko E."/>
            <person name="Jarju S."/>
            <person name="Secka A."/>
            <person name="Antonio M."/>
            <person name="Oren A."/>
            <person name="Chaudhuri R.R."/>
            <person name="La Ragione R."/>
            <person name="Hildebrand F."/>
            <person name="Pallen M.J."/>
        </authorList>
    </citation>
    <scope>NUCLEOTIDE SEQUENCE</scope>
    <source>
        <strain evidence="1">B1-15692</strain>
    </source>
</reference>
<protein>
    <submittedName>
        <fullName evidence="1">Uncharacterized protein</fullName>
    </submittedName>
</protein>
<name>A0A9D9I8E5_9BACT</name>
<dbReference type="EMBL" id="JADIMH010000041">
    <property type="protein sequence ID" value="MBO8467530.1"/>
    <property type="molecule type" value="Genomic_DNA"/>
</dbReference>
<proteinExistence type="predicted"/>
<evidence type="ECO:0000313" key="2">
    <source>
        <dbReference type="Proteomes" id="UP000823660"/>
    </source>
</evidence>
<dbReference type="Proteomes" id="UP000823660">
    <property type="component" value="Unassembled WGS sequence"/>
</dbReference>
<gene>
    <name evidence="1" type="ORF">IAB99_07180</name>
</gene>
<dbReference type="AlphaFoldDB" id="A0A9D9I8E5"/>
<sequence length="682" mass="76604">MANYGLKYWWTKNRGGKTVRLEIRQRDYTGASKEIYALTALSIDMQGGQDSIDSAIIKTSLNVNIIDCSDIADTSTMKYGDWTEFFTPDSTLYKFIVYQDGSARWSGYLTPDSYEEDLSFRNTISLTARDNIGHLADFVFDYTSDTEMISLNTLIDSALAKIDFPMLTMDVTPSLCFVADGSSVLNYVGSICFNVSAFKDMTWYDALNSALDSLGLVLRYVDYNSIVIATMRQITQEGEIYSGRKSVQFIDVSGHRMLDPAYKEIRETLDYVTSDNVYAGELEEGSFGSDEYYVFGYYNFDRPAIQMPVNRITSGKEWSNYDQNGDIPASFNPYKYSVSDDKDKWIDIDDGTVYFPVDIGSLGDPSVYTSYDPLLYKKNLNAGKFTFSMRVEGAVSLYDDNSVIGMTDSVFNFTNIMFSAIWRGTGDLYYDGTSWVELTPETASTYISKAQSDSSFTVELPSPDDPGSGYLEFRILDIGVLYGLTEVGEGNGLYARITEVAISSDISMQSSGFNVTTKYNESNNVMLERSPKFGQVNFSVISPAEIVNGLYFKGSGDAYYPVTKWKWRDLDEFQASALPVLVHTQILAFHAKPDNVLTGTLRDSDDEDPHFSDIWVFDGKPHLIVSGSLDLLTGYVESAILREYQSYDSIWLSALEYYLLAESGEYMTDESGNIYVINIKYD</sequence>
<evidence type="ECO:0000313" key="1">
    <source>
        <dbReference type="EMBL" id="MBO8467530.1"/>
    </source>
</evidence>